<dbReference type="RefSeq" id="WP_112477533.1">
    <property type="nucleotide sequence ID" value="NZ_NDXW01000001.1"/>
</dbReference>
<keyword evidence="3" id="KW-1185">Reference proteome</keyword>
<evidence type="ECO:0000313" key="3">
    <source>
        <dbReference type="Proteomes" id="UP000257039"/>
    </source>
</evidence>
<dbReference type="InterPro" id="IPR002559">
    <property type="entry name" value="Transposase_11"/>
</dbReference>
<dbReference type="Gene3D" id="3.90.350.10">
    <property type="entry name" value="Transposase Inhibitor Protein From Tn5, Chain A, domain 1"/>
    <property type="match status" value="1"/>
</dbReference>
<dbReference type="GO" id="GO:0003677">
    <property type="term" value="F:DNA binding"/>
    <property type="evidence" value="ECO:0007669"/>
    <property type="project" value="InterPro"/>
</dbReference>
<dbReference type="Proteomes" id="UP000257039">
    <property type="component" value="Unassembled WGS sequence"/>
</dbReference>
<accession>A0A4P9VHU1</accession>
<sequence>MANAIRSLATEDSRYRQLQRFFTDFEFSYLQLGRFLLQLFFSRDDSLYLTIDRTNWQLGKCNINILMLGVAYKNVAIPICWMLLNKKGNSNTQERIELLNKASRIFSGYPIAGLLGDREFIGQTWFRHLQKNRIAFYIRIKKNATIVTGKGNTSRVDSLFIRLKPNEAYYIDEAVQLTGVSVFLSALRLLDGELLIVASSKPEKKSIEIYARRWEIETLFQCLKGRGFNLEDTHITDPNKIRKMVGVLAIAFCWAIKTGEWRCQQGEEIRIKKHGRPQKSLFRHGLDLLQQVGLQVCHCLKRIHHCLKLLIIKPQAPNRSFFIL</sequence>
<dbReference type="EMBL" id="NDXW01000001">
    <property type="protein sequence ID" value="RDH42758.1"/>
    <property type="molecule type" value="Genomic_DNA"/>
</dbReference>
<proteinExistence type="predicted"/>
<name>A0A4P9VHU1_9GAMM</name>
<dbReference type="InterPro" id="IPR047658">
    <property type="entry name" value="IS4-like_transpos"/>
</dbReference>
<evidence type="ECO:0000259" key="1">
    <source>
        <dbReference type="Pfam" id="PF01609"/>
    </source>
</evidence>
<dbReference type="SUPFAM" id="SSF53098">
    <property type="entry name" value="Ribonuclease H-like"/>
    <property type="match status" value="1"/>
</dbReference>
<reference evidence="2 3" key="1">
    <citation type="submission" date="2017-04" db="EMBL/GenBank/DDBJ databases">
        <title>Draft genome sequence of Zooshikella ganghwensis VG4 isolated from Red Sea sediments.</title>
        <authorList>
            <person name="Rehman Z."/>
            <person name="Alam I."/>
            <person name="Kamau A."/>
            <person name="Bajic V."/>
            <person name="Leiknes T."/>
        </authorList>
    </citation>
    <scope>NUCLEOTIDE SEQUENCE [LARGE SCALE GENOMIC DNA]</scope>
    <source>
        <strain evidence="2 3">VG4</strain>
    </source>
</reference>
<gene>
    <name evidence="2" type="ORF">B9G39_04435</name>
</gene>
<feature type="domain" description="Transposase IS4-like" evidence="1">
    <location>
        <begin position="79"/>
        <end position="253"/>
    </location>
</feature>
<protein>
    <submittedName>
        <fullName evidence="2">IS4 family transposase</fullName>
    </submittedName>
</protein>
<evidence type="ECO:0000313" key="2">
    <source>
        <dbReference type="EMBL" id="RDH42758.1"/>
    </source>
</evidence>
<organism evidence="2 3">
    <name type="scientific">Zooshikella ganghwensis</name>
    <dbReference type="NCBI Taxonomy" id="202772"/>
    <lineage>
        <taxon>Bacteria</taxon>
        <taxon>Pseudomonadati</taxon>
        <taxon>Pseudomonadota</taxon>
        <taxon>Gammaproteobacteria</taxon>
        <taxon>Oceanospirillales</taxon>
        <taxon>Zooshikellaceae</taxon>
        <taxon>Zooshikella</taxon>
    </lineage>
</organism>
<dbReference type="NCBIfam" id="NF033591">
    <property type="entry name" value="transpos_IS4_2"/>
    <property type="match status" value="1"/>
</dbReference>
<dbReference type="InterPro" id="IPR012337">
    <property type="entry name" value="RNaseH-like_sf"/>
</dbReference>
<comment type="caution">
    <text evidence="2">The sequence shown here is derived from an EMBL/GenBank/DDBJ whole genome shotgun (WGS) entry which is preliminary data.</text>
</comment>
<dbReference type="GO" id="GO:0006313">
    <property type="term" value="P:DNA transposition"/>
    <property type="evidence" value="ECO:0007669"/>
    <property type="project" value="InterPro"/>
</dbReference>
<dbReference type="GO" id="GO:0004803">
    <property type="term" value="F:transposase activity"/>
    <property type="evidence" value="ECO:0007669"/>
    <property type="project" value="InterPro"/>
</dbReference>
<dbReference type="AlphaFoldDB" id="A0A4P9VHU1"/>
<dbReference type="Pfam" id="PF01609">
    <property type="entry name" value="DDE_Tnp_1"/>
    <property type="match status" value="1"/>
</dbReference>